<reference evidence="2" key="1">
    <citation type="submission" date="2022-11" db="EMBL/GenBank/DDBJ databases">
        <title>Chromosome-level genome of Pogonophryne albipinna.</title>
        <authorList>
            <person name="Jo E."/>
        </authorList>
    </citation>
    <scope>NUCLEOTIDE SEQUENCE</scope>
    <source>
        <strain evidence="2">SGF0006</strain>
        <tissue evidence="2">Muscle</tissue>
    </source>
</reference>
<dbReference type="AlphaFoldDB" id="A0AAD6A4L1"/>
<feature type="compositionally biased region" description="Polar residues" evidence="1">
    <location>
        <begin position="12"/>
        <end position="32"/>
    </location>
</feature>
<accession>A0AAD6A4L1</accession>
<evidence type="ECO:0000256" key="1">
    <source>
        <dbReference type="SAM" id="MobiDB-lite"/>
    </source>
</evidence>
<evidence type="ECO:0000313" key="3">
    <source>
        <dbReference type="Proteomes" id="UP001219934"/>
    </source>
</evidence>
<keyword evidence="3" id="KW-1185">Reference proteome</keyword>
<gene>
    <name evidence="2" type="ORF">JOQ06_009981</name>
</gene>
<feature type="region of interest" description="Disordered" evidence="1">
    <location>
        <begin position="1"/>
        <end position="94"/>
    </location>
</feature>
<protein>
    <submittedName>
        <fullName evidence="2">Uncharacterized protein</fullName>
    </submittedName>
</protein>
<dbReference type="EMBL" id="JAPTMU010000749">
    <property type="protein sequence ID" value="KAJ4918121.1"/>
    <property type="molecule type" value="Genomic_DNA"/>
</dbReference>
<evidence type="ECO:0000313" key="2">
    <source>
        <dbReference type="EMBL" id="KAJ4918121.1"/>
    </source>
</evidence>
<name>A0AAD6A4L1_9TELE</name>
<organism evidence="2 3">
    <name type="scientific">Pogonophryne albipinna</name>
    <dbReference type="NCBI Taxonomy" id="1090488"/>
    <lineage>
        <taxon>Eukaryota</taxon>
        <taxon>Metazoa</taxon>
        <taxon>Chordata</taxon>
        <taxon>Craniata</taxon>
        <taxon>Vertebrata</taxon>
        <taxon>Euteleostomi</taxon>
        <taxon>Actinopterygii</taxon>
        <taxon>Neopterygii</taxon>
        <taxon>Teleostei</taxon>
        <taxon>Neoteleostei</taxon>
        <taxon>Acanthomorphata</taxon>
        <taxon>Eupercaria</taxon>
        <taxon>Perciformes</taxon>
        <taxon>Notothenioidei</taxon>
        <taxon>Pogonophryne</taxon>
    </lineage>
</organism>
<proteinExistence type="predicted"/>
<comment type="caution">
    <text evidence="2">The sequence shown here is derived from an EMBL/GenBank/DDBJ whole genome shotgun (WGS) entry which is preliminary data.</text>
</comment>
<sequence>EEEGRDHRTTKPLRTTNPSSSPAARGGQSSPGELSAGLSEVDLESTNQGSAAPGDLTQEPISMLTSDLQRHLSLTPPSAGETHTDTHTQHYTLQ</sequence>
<feature type="non-terminal residue" evidence="2">
    <location>
        <position position="1"/>
    </location>
</feature>
<dbReference type="Proteomes" id="UP001219934">
    <property type="component" value="Unassembled WGS sequence"/>
</dbReference>